<proteinExistence type="predicted"/>
<protein>
    <submittedName>
        <fullName evidence="1">Uncharacterized protein</fullName>
    </submittedName>
</protein>
<dbReference type="EMBL" id="BPLQ01003280">
    <property type="protein sequence ID" value="GIX99246.1"/>
    <property type="molecule type" value="Genomic_DNA"/>
</dbReference>
<dbReference type="Proteomes" id="UP001054837">
    <property type="component" value="Unassembled WGS sequence"/>
</dbReference>
<name>A0AAV4PSX6_9ARAC</name>
<sequence length="103" mass="11722">MKTFTFAENAFETSKVLKTAVGLKSLHLLVSYIIYETMKIKYLPTEQTSQLNASLESFSDAFRPEKRSNPKIQRYFKAGSNLLVSLPPYLSPAKKQKLVTFVL</sequence>
<evidence type="ECO:0000313" key="1">
    <source>
        <dbReference type="EMBL" id="GIX99246.1"/>
    </source>
</evidence>
<reference evidence="1 2" key="1">
    <citation type="submission" date="2021-06" db="EMBL/GenBank/DDBJ databases">
        <title>Caerostris darwini draft genome.</title>
        <authorList>
            <person name="Kono N."/>
            <person name="Arakawa K."/>
        </authorList>
    </citation>
    <scope>NUCLEOTIDE SEQUENCE [LARGE SCALE GENOMIC DNA]</scope>
</reference>
<evidence type="ECO:0000313" key="2">
    <source>
        <dbReference type="Proteomes" id="UP001054837"/>
    </source>
</evidence>
<accession>A0AAV4PSX6</accession>
<gene>
    <name evidence="1" type="ORF">CDAR_447421</name>
</gene>
<dbReference type="AlphaFoldDB" id="A0AAV4PSX6"/>
<keyword evidence="2" id="KW-1185">Reference proteome</keyword>
<comment type="caution">
    <text evidence="1">The sequence shown here is derived from an EMBL/GenBank/DDBJ whole genome shotgun (WGS) entry which is preliminary data.</text>
</comment>
<organism evidence="1 2">
    <name type="scientific">Caerostris darwini</name>
    <dbReference type="NCBI Taxonomy" id="1538125"/>
    <lineage>
        <taxon>Eukaryota</taxon>
        <taxon>Metazoa</taxon>
        <taxon>Ecdysozoa</taxon>
        <taxon>Arthropoda</taxon>
        <taxon>Chelicerata</taxon>
        <taxon>Arachnida</taxon>
        <taxon>Araneae</taxon>
        <taxon>Araneomorphae</taxon>
        <taxon>Entelegynae</taxon>
        <taxon>Araneoidea</taxon>
        <taxon>Araneidae</taxon>
        <taxon>Caerostris</taxon>
    </lineage>
</organism>